<proteinExistence type="predicted"/>
<comment type="caution">
    <text evidence="1">The sequence shown here is derived from an EMBL/GenBank/DDBJ whole genome shotgun (WGS) entry which is preliminary data.</text>
</comment>
<reference evidence="1 2" key="1">
    <citation type="journal article" date="2017" name="Mol. Plant">
        <title>The Genome of Medicinal Plant Macleaya cordata Provides New Insights into Benzylisoquinoline Alkaloids Metabolism.</title>
        <authorList>
            <person name="Liu X."/>
            <person name="Liu Y."/>
            <person name="Huang P."/>
            <person name="Ma Y."/>
            <person name="Qing Z."/>
            <person name="Tang Q."/>
            <person name="Cao H."/>
            <person name="Cheng P."/>
            <person name="Zheng Y."/>
            <person name="Yuan Z."/>
            <person name="Zhou Y."/>
            <person name="Liu J."/>
            <person name="Tang Z."/>
            <person name="Zhuo Y."/>
            <person name="Zhang Y."/>
            <person name="Yu L."/>
            <person name="Huang J."/>
            <person name="Yang P."/>
            <person name="Peng Q."/>
            <person name="Zhang J."/>
            <person name="Jiang W."/>
            <person name="Zhang Z."/>
            <person name="Lin K."/>
            <person name="Ro D.K."/>
            <person name="Chen X."/>
            <person name="Xiong X."/>
            <person name="Shang Y."/>
            <person name="Huang S."/>
            <person name="Zeng J."/>
        </authorList>
    </citation>
    <scope>NUCLEOTIDE SEQUENCE [LARGE SCALE GENOMIC DNA]</scope>
    <source>
        <strain evidence="2">cv. BLH2017</strain>
        <tissue evidence="1">Root</tissue>
    </source>
</reference>
<name>A0A200RAR8_MACCD</name>
<dbReference type="Proteomes" id="UP000195402">
    <property type="component" value="Unassembled WGS sequence"/>
</dbReference>
<dbReference type="PANTHER" id="PTHR36617:SF15">
    <property type="entry name" value="REVERSE TRANSCRIPTASE ZINC-BINDING DOMAIN-CONTAINING PROTEIN"/>
    <property type="match status" value="1"/>
</dbReference>
<evidence type="ECO:0000313" key="1">
    <source>
        <dbReference type="EMBL" id="OVA19801.1"/>
    </source>
</evidence>
<accession>A0A200RAR8</accession>
<evidence type="ECO:0000313" key="2">
    <source>
        <dbReference type="Proteomes" id="UP000195402"/>
    </source>
</evidence>
<organism evidence="1 2">
    <name type="scientific">Macleaya cordata</name>
    <name type="common">Five-seeded plume-poppy</name>
    <name type="synonym">Bocconia cordata</name>
    <dbReference type="NCBI Taxonomy" id="56857"/>
    <lineage>
        <taxon>Eukaryota</taxon>
        <taxon>Viridiplantae</taxon>
        <taxon>Streptophyta</taxon>
        <taxon>Embryophyta</taxon>
        <taxon>Tracheophyta</taxon>
        <taxon>Spermatophyta</taxon>
        <taxon>Magnoliopsida</taxon>
        <taxon>Ranunculales</taxon>
        <taxon>Papaveraceae</taxon>
        <taxon>Papaveroideae</taxon>
        <taxon>Macleaya</taxon>
    </lineage>
</organism>
<dbReference type="STRING" id="56857.A0A200RAR8"/>
<dbReference type="InParanoid" id="A0A200RAR8"/>
<protein>
    <submittedName>
        <fullName evidence="1">Uncharacterized protein</fullName>
    </submittedName>
</protein>
<dbReference type="OrthoDB" id="1001975at2759"/>
<keyword evidence="2" id="KW-1185">Reference proteome</keyword>
<gene>
    <name evidence="1" type="ORF">BVC80_1687g19</name>
</gene>
<dbReference type="PANTHER" id="PTHR36617">
    <property type="entry name" value="PROTEIN, PUTATIVE-RELATED"/>
    <property type="match status" value="1"/>
</dbReference>
<dbReference type="AlphaFoldDB" id="A0A200RAR8"/>
<sequence length="462" mass="53775">MTFQFARVISDSTVNSMLHRILLDWSIFKDKTVTRPPYIANSSHHSHHPHLPNSLTVVPCRFEGVDPVVTTAETKYRMNPIPNMSRDTARLDFLPYRPTPYWSKIHLVEWARHPFNEQLDRFLLSSDFETHYPHSTQLAQPRPASDHIPLLLDTNVSSWGPPPLRFEVMWFEAPGFLEKLKEWWDSIQISGSPSWILWHKLKLLKDKIKDWLKSDFRKLKTRISETKHAIASLDSLMKRTNLSAVQHAERASLNIELDKLESMKEKKWNQRSRVNWLAVGDRNTSSFQKIASSRRRINFDCLSPQESSHLEERFTEAEVKITYSHSCWRYITMCCSSTRSLASLAIHDGSQVSFWHDCWTGHRTLKKVAPTLYKISTNKNGSISNFITKTPLDTEWNLFFNRDVRQQELQQQATLLQLIGTSPPTLDTSQDSFKWTLTTSGSFTWMVLALPGHLRKPYPWMV</sequence>
<dbReference type="EMBL" id="MVGT01000171">
    <property type="protein sequence ID" value="OVA19801.1"/>
    <property type="molecule type" value="Genomic_DNA"/>
</dbReference>